<keyword evidence="2" id="KW-0645">Protease</keyword>
<keyword evidence="1" id="KW-0732">Signal</keyword>
<proteinExistence type="predicted"/>
<organism evidence="2 3">
    <name type="scientific">Thalassobacterium maritimum</name>
    <dbReference type="NCBI Taxonomy" id="3041265"/>
    <lineage>
        <taxon>Bacteria</taxon>
        <taxon>Pseudomonadati</taxon>
        <taxon>Verrucomicrobiota</taxon>
        <taxon>Opitutia</taxon>
        <taxon>Puniceicoccales</taxon>
        <taxon>Coraliomargaritaceae</taxon>
        <taxon>Thalassobacterium</taxon>
    </lineage>
</organism>
<name>A0ABU1APL7_9BACT</name>
<dbReference type="RefSeq" id="WP_308948087.1">
    <property type="nucleotide sequence ID" value="NZ_JARXHW010000002.1"/>
</dbReference>
<keyword evidence="2" id="KW-0378">Hydrolase</keyword>
<dbReference type="GO" id="GO:0008233">
    <property type="term" value="F:peptidase activity"/>
    <property type="evidence" value="ECO:0007669"/>
    <property type="project" value="UniProtKB-KW"/>
</dbReference>
<dbReference type="InterPro" id="IPR009003">
    <property type="entry name" value="Peptidase_S1_PA"/>
</dbReference>
<feature type="signal peptide" evidence="1">
    <location>
        <begin position="1"/>
        <end position="23"/>
    </location>
</feature>
<reference evidence="2 3" key="1">
    <citation type="submission" date="2023-04" db="EMBL/GenBank/DDBJ databases">
        <title>A novel bacteria isolated from coastal sediment.</title>
        <authorList>
            <person name="Liu X.-J."/>
            <person name="Du Z.-J."/>
        </authorList>
    </citation>
    <scope>NUCLEOTIDE SEQUENCE [LARGE SCALE GENOMIC DNA]</scope>
    <source>
        <strain evidence="2 3">SDUM461003</strain>
    </source>
</reference>
<gene>
    <name evidence="2" type="ORF">QEH52_01135</name>
</gene>
<dbReference type="Proteomes" id="UP001225316">
    <property type="component" value="Unassembled WGS sequence"/>
</dbReference>
<protein>
    <submittedName>
        <fullName evidence="2">Serine protease</fullName>
    </submittedName>
</protein>
<comment type="caution">
    <text evidence="2">The sequence shown here is derived from an EMBL/GenBank/DDBJ whole genome shotgun (WGS) entry which is preliminary data.</text>
</comment>
<sequence>MDFWRIGNFALFTLLLSLLSVSATQYTLTDPKGRSIDVVLLAKTDRSVSVMRSDGQTFEIGYDLLSSGDREFISQWEPPELPLAESAVDAVVIIQTEKSTGTGFFAHDAGNTYLYTNQHVIADIENVKAIDSRGKHIELGVFQISNSKDIARFEVSRRPALVITDRADPHAEVTVLGNSEGAGVITSGLGRIQGIGPSEIEVDCDFVPGNSGGPVIDSENSVIGVATYISAGDDAPDWVTKDTRYAKARRFTIRPSRIEDWREISREAYARQVHDLEYAIDLFNQVYWTYLMLDEGAGYLSTIPDHWHRDILQILRNHNSRQRRPDATRTYYYENGFLNTSTKSHAGKKEASRRTNLRALMRVIEDEFGDLYNLKNRQLDVGYLLQNKYESAAVLEGWLKSLRKQIQNEIGMSQRSF</sequence>
<feature type="chain" id="PRO_5046666968" evidence="1">
    <location>
        <begin position="24"/>
        <end position="417"/>
    </location>
</feature>
<dbReference type="EMBL" id="JARXHW010000002">
    <property type="protein sequence ID" value="MDQ8206095.1"/>
    <property type="molecule type" value="Genomic_DNA"/>
</dbReference>
<dbReference type="Pfam" id="PF13365">
    <property type="entry name" value="Trypsin_2"/>
    <property type="match status" value="1"/>
</dbReference>
<evidence type="ECO:0000313" key="3">
    <source>
        <dbReference type="Proteomes" id="UP001225316"/>
    </source>
</evidence>
<dbReference type="Gene3D" id="2.40.10.10">
    <property type="entry name" value="Trypsin-like serine proteases"/>
    <property type="match status" value="2"/>
</dbReference>
<dbReference type="GO" id="GO:0006508">
    <property type="term" value="P:proteolysis"/>
    <property type="evidence" value="ECO:0007669"/>
    <property type="project" value="UniProtKB-KW"/>
</dbReference>
<evidence type="ECO:0000256" key="1">
    <source>
        <dbReference type="SAM" id="SignalP"/>
    </source>
</evidence>
<dbReference type="InterPro" id="IPR043504">
    <property type="entry name" value="Peptidase_S1_PA_chymotrypsin"/>
</dbReference>
<evidence type="ECO:0000313" key="2">
    <source>
        <dbReference type="EMBL" id="MDQ8206095.1"/>
    </source>
</evidence>
<keyword evidence="3" id="KW-1185">Reference proteome</keyword>
<accession>A0ABU1APL7</accession>
<dbReference type="SUPFAM" id="SSF50494">
    <property type="entry name" value="Trypsin-like serine proteases"/>
    <property type="match status" value="1"/>
</dbReference>